<accession>A0AAI8Z4E2</accession>
<feature type="transmembrane region" description="Helical" evidence="1">
    <location>
        <begin position="12"/>
        <end position="29"/>
    </location>
</feature>
<reference evidence="2" key="1">
    <citation type="submission" date="2023-11" db="EMBL/GenBank/DDBJ databases">
        <authorList>
            <person name="Alioto T."/>
            <person name="Alioto T."/>
            <person name="Gomez Garrido J."/>
        </authorList>
    </citation>
    <scope>NUCLEOTIDE SEQUENCE</scope>
</reference>
<dbReference type="AlphaFoldDB" id="A0AAI8Z4E2"/>
<evidence type="ECO:0000256" key="1">
    <source>
        <dbReference type="SAM" id="Phobius"/>
    </source>
</evidence>
<feature type="transmembrane region" description="Helical" evidence="1">
    <location>
        <begin position="97"/>
        <end position="118"/>
    </location>
</feature>
<sequence length="178" mass="19110">MPPLSPHAGHIGLVLPLCTSAATVGLALYQYPVFLSFLQPDSTGQSIAGKPLSRFWHPMVKQGRILIASLAASSTIGGALAARWLQTHITLETTNVSHWYIAGTVLAAGHLASLPIVAGPVGRIIKANEKDDTEAEKQNREEMKTWLTIHTVRTLAIDLPALWCFAEGLSQSLWVGPA</sequence>
<dbReference type="EMBL" id="CAVMBE010000060">
    <property type="protein sequence ID" value="CAK4032247.1"/>
    <property type="molecule type" value="Genomic_DNA"/>
</dbReference>
<protein>
    <submittedName>
        <fullName evidence="2">Transport SEC61 subunit alpha</fullName>
    </submittedName>
</protein>
<name>A0AAI8Z4E2_9PEZI</name>
<organism evidence="2 3">
    <name type="scientific">Lecanosticta acicola</name>
    <dbReference type="NCBI Taxonomy" id="111012"/>
    <lineage>
        <taxon>Eukaryota</taxon>
        <taxon>Fungi</taxon>
        <taxon>Dikarya</taxon>
        <taxon>Ascomycota</taxon>
        <taxon>Pezizomycotina</taxon>
        <taxon>Dothideomycetes</taxon>
        <taxon>Dothideomycetidae</taxon>
        <taxon>Mycosphaerellales</taxon>
        <taxon>Mycosphaerellaceae</taxon>
        <taxon>Lecanosticta</taxon>
    </lineage>
</organism>
<evidence type="ECO:0000313" key="3">
    <source>
        <dbReference type="Proteomes" id="UP001296104"/>
    </source>
</evidence>
<proteinExistence type="predicted"/>
<dbReference type="Proteomes" id="UP001296104">
    <property type="component" value="Unassembled WGS sequence"/>
</dbReference>
<keyword evidence="3" id="KW-1185">Reference proteome</keyword>
<keyword evidence="1" id="KW-0472">Membrane</keyword>
<comment type="caution">
    <text evidence="2">The sequence shown here is derived from an EMBL/GenBank/DDBJ whole genome shotgun (WGS) entry which is preliminary data.</text>
</comment>
<gene>
    <name evidence="2" type="ORF">LECACI_7A007405</name>
</gene>
<keyword evidence="1" id="KW-1133">Transmembrane helix</keyword>
<keyword evidence="1" id="KW-0812">Transmembrane</keyword>
<feature type="transmembrane region" description="Helical" evidence="1">
    <location>
        <begin position="65"/>
        <end position="85"/>
    </location>
</feature>
<evidence type="ECO:0000313" key="2">
    <source>
        <dbReference type="EMBL" id="CAK4032247.1"/>
    </source>
</evidence>